<accession>B6AAI1</accession>
<protein>
    <submittedName>
        <fullName evidence="3">Uncharacterized protein</fullName>
    </submittedName>
</protein>
<keyword evidence="4" id="KW-1185">Reference proteome</keyword>
<feature type="compositionally biased region" description="Low complexity" evidence="1">
    <location>
        <begin position="437"/>
        <end position="455"/>
    </location>
</feature>
<feature type="compositionally biased region" description="Basic and acidic residues" evidence="1">
    <location>
        <begin position="313"/>
        <end position="367"/>
    </location>
</feature>
<evidence type="ECO:0000313" key="3">
    <source>
        <dbReference type="EMBL" id="EEA05222.1"/>
    </source>
</evidence>
<dbReference type="OMA" id="TECCHKA"/>
<feature type="compositionally biased region" description="Acidic residues" evidence="1">
    <location>
        <begin position="456"/>
        <end position="474"/>
    </location>
</feature>
<evidence type="ECO:0000256" key="2">
    <source>
        <dbReference type="SAM" id="Phobius"/>
    </source>
</evidence>
<gene>
    <name evidence="3" type="ORF">CMU_042960</name>
</gene>
<keyword evidence="2" id="KW-1133">Transmembrane helix</keyword>
<feature type="region of interest" description="Disordered" evidence="1">
    <location>
        <begin position="313"/>
        <end position="474"/>
    </location>
</feature>
<feature type="compositionally biased region" description="Polar residues" evidence="1">
    <location>
        <begin position="399"/>
        <end position="410"/>
    </location>
</feature>
<proteinExistence type="predicted"/>
<evidence type="ECO:0000313" key="4">
    <source>
        <dbReference type="Proteomes" id="UP000001460"/>
    </source>
</evidence>
<feature type="compositionally biased region" description="Pro residues" evidence="1">
    <location>
        <begin position="102"/>
        <end position="113"/>
    </location>
</feature>
<dbReference type="AlphaFoldDB" id="B6AAI1"/>
<sequence length="474" mass="51750">MGNKKKRYLNIILSRKYLLIYIIYFFILINIKDSKGIKIKSFFFSGWDDKKVQDNNTTEPDKPNPIQSAGQDTGGAIPASPVSTSANTGSTSIPNNNGSPLPGLPPFIPPPSPSNNQNIVSHPQNEVLDASKQLEIEQAKSITECCHKAIYGTSKNKSDITESIIEAASNVKPGGTVTLKPIVETPTPADNSNKPNLVTNKVQNAIPSPIGNISIPNSGNSNTISFPNGATFLPLVLDATSGQYGVEFKTMDLLIKGKDEKVKPFDMLIPFVSENGKIKFVTRRRLRQLVKSGLSKGLEASNEKLDDEKSLITDLNKEEVNQNNDKNEGNKGNDEKEDKQSVKDNEKDDEKVNEKDNEKEDKKKDENTNTITSSIEEAESGAKSLLQEAETILTGGSLFETSSNKSNISPDNKEAEDEDEDKSQVSEEEEEGDEDSPLSNSTSNNSSELSSSGENSDIEDSSIQGTEEEKEEDN</sequence>
<feature type="transmembrane region" description="Helical" evidence="2">
    <location>
        <begin position="12"/>
        <end position="31"/>
    </location>
</feature>
<dbReference type="VEuPathDB" id="CryptoDB:CMU_042960"/>
<name>B6AAI1_CRYMR</name>
<dbReference type="Proteomes" id="UP000001460">
    <property type="component" value="Unassembled WGS sequence"/>
</dbReference>
<dbReference type="GeneID" id="6994338"/>
<keyword evidence="2" id="KW-0472">Membrane</keyword>
<organism evidence="3 4">
    <name type="scientific">Cryptosporidium muris (strain RN66)</name>
    <dbReference type="NCBI Taxonomy" id="441375"/>
    <lineage>
        <taxon>Eukaryota</taxon>
        <taxon>Sar</taxon>
        <taxon>Alveolata</taxon>
        <taxon>Apicomplexa</taxon>
        <taxon>Conoidasida</taxon>
        <taxon>Coccidia</taxon>
        <taxon>Eucoccidiorida</taxon>
        <taxon>Eimeriorina</taxon>
        <taxon>Cryptosporidiidae</taxon>
        <taxon>Cryptosporidium</taxon>
    </lineage>
</organism>
<feature type="compositionally biased region" description="Polar residues" evidence="1">
    <location>
        <begin position="81"/>
        <end position="93"/>
    </location>
</feature>
<dbReference type="RefSeq" id="XP_002139571.1">
    <property type="nucleotide sequence ID" value="XM_002139535.1"/>
</dbReference>
<dbReference type="EMBL" id="DS989726">
    <property type="protein sequence ID" value="EEA05222.1"/>
    <property type="molecule type" value="Genomic_DNA"/>
</dbReference>
<evidence type="ECO:0000256" key="1">
    <source>
        <dbReference type="SAM" id="MobiDB-lite"/>
    </source>
</evidence>
<keyword evidence="2" id="KW-0812">Transmembrane</keyword>
<feature type="region of interest" description="Disordered" evidence="1">
    <location>
        <begin position="54"/>
        <end position="120"/>
    </location>
</feature>
<feature type="compositionally biased region" description="Acidic residues" evidence="1">
    <location>
        <begin position="414"/>
        <end position="436"/>
    </location>
</feature>
<dbReference type="OrthoDB" id="344203at2759"/>
<reference evidence="3" key="1">
    <citation type="submission" date="2008-06" db="EMBL/GenBank/DDBJ databases">
        <authorList>
            <person name="Lorenzi H."/>
            <person name="Inman J."/>
            <person name="Miller J."/>
            <person name="Schobel S."/>
            <person name="Amedeo P."/>
            <person name="Caler E.V."/>
            <person name="da Silva J."/>
        </authorList>
    </citation>
    <scope>NUCLEOTIDE SEQUENCE [LARGE SCALE GENOMIC DNA]</scope>
    <source>
        <strain evidence="3">RN66</strain>
    </source>
</reference>